<organism evidence="1 2">
    <name type="scientific">Methylobacterium radiotolerans</name>
    <dbReference type="NCBI Taxonomy" id="31998"/>
    <lineage>
        <taxon>Bacteria</taxon>
        <taxon>Pseudomonadati</taxon>
        <taxon>Pseudomonadota</taxon>
        <taxon>Alphaproteobacteria</taxon>
        <taxon>Hyphomicrobiales</taxon>
        <taxon>Methylobacteriaceae</taxon>
        <taxon>Methylobacterium</taxon>
    </lineage>
</organism>
<evidence type="ECO:0000313" key="2">
    <source>
        <dbReference type="Proteomes" id="UP001349262"/>
    </source>
</evidence>
<dbReference type="Proteomes" id="UP001349262">
    <property type="component" value="Unassembled WGS sequence"/>
</dbReference>
<protein>
    <submittedName>
        <fullName evidence="1">Uncharacterized protein</fullName>
    </submittedName>
</protein>
<name>A0ABU7TGW5_9HYPH</name>
<proteinExistence type="predicted"/>
<accession>A0ABU7TGW5</accession>
<reference evidence="1 2" key="1">
    <citation type="journal article" date="2012" name="Genet. Mol. Biol.">
        <title>Analysis of 16S rRNA and mxaF genes revealing insights into Methylobacterium niche-specific plant association.</title>
        <authorList>
            <person name="Dourado M.N."/>
            <person name="Andreote F.D."/>
            <person name="Dini-Andreote F."/>
            <person name="Conti R."/>
            <person name="Araujo J.M."/>
            <person name="Araujo W.L."/>
        </authorList>
    </citation>
    <scope>NUCLEOTIDE SEQUENCE [LARGE SCALE GENOMIC DNA]</scope>
    <source>
        <strain evidence="1 2">SR1.6/4</strain>
    </source>
</reference>
<keyword evidence="2" id="KW-1185">Reference proteome</keyword>
<dbReference type="EMBL" id="MLBY01000005">
    <property type="protein sequence ID" value="MEE7459608.1"/>
    <property type="molecule type" value="Genomic_DNA"/>
</dbReference>
<evidence type="ECO:0000313" key="1">
    <source>
        <dbReference type="EMBL" id="MEE7459608.1"/>
    </source>
</evidence>
<sequence length="322" mass="33131">MSAIDNLRAAVEAAAGGQPFPLNAAFLTAGLDDAAVTVPPDYDAWLRQAFFLELPADFTVAVAKADVGKVEGAAFTVKKATVPFVGAKAPLAARATLVFTVEAGTLVVQVETTPAGWTWTDSFAFMGAFPFDQFAVLSGVAFVFSSEAGTYPYGNSAGRRVSGGAVQNLFATVPLPTIVAPFLPLFDGLAAPAGDLLLSGPLNMGAFDGQTVLFPPGRLSATIQNGTFDLVYLKVRDPSVTITIPAPDGSSEVGGVLLLADPDEDPDAGDQAPTLSISSRFDVGNDGIYALDVAVTPGDTTRYTIALSVAQDGKPITPAGII</sequence>
<comment type="caution">
    <text evidence="1">The sequence shown here is derived from an EMBL/GenBank/DDBJ whole genome shotgun (WGS) entry which is preliminary data.</text>
</comment>
<gene>
    <name evidence="1" type="ORF">MRSR164_23305</name>
</gene>